<keyword evidence="2" id="KW-1185">Reference proteome</keyword>
<dbReference type="RefSeq" id="WP_258731785.1">
    <property type="nucleotide sequence ID" value="NZ_JANTHZ010000002.1"/>
</dbReference>
<dbReference type="SUPFAM" id="SSF101908">
    <property type="entry name" value="Putative isomerase YbhE"/>
    <property type="match status" value="1"/>
</dbReference>
<comment type="caution">
    <text evidence="1">The sequence shown here is derived from an EMBL/GenBank/DDBJ whole genome shotgun (WGS) entry which is preliminary data.</text>
</comment>
<dbReference type="Proteomes" id="UP001151088">
    <property type="component" value="Unassembled WGS sequence"/>
</dbReference>
<gene>
    <name evidence="1" type="ORF">NVS89_06545</name>
</gene>
<evidence type="ECO:0000313" key="1">
    <source>
        <dbReference type="EMBL" id="MCS0494751.1"/>
    </source>
</evidence>
<organism evidence="1 2">
    <name type="scientific">Ancylobacter mangrovi</name>
    <dbReference type="NCBI Taxonomy" id="2972472"/>
    <lineage>
        <taxon>Bacteria</taxon>
        <taxon>Pseudomonadati</taxon>
        <taxon>Pseudomonadota</taxon>
        <taxon>Alphaproteobacteria</taxon>
        <taxon>Hyphomicrobiales</taxon>
        <taxon>Xanthobacteraceae</taxon>
        <taxon>Ancylobacter</taxon>
    </lineage>
</organism>
<sequence length="401" mass="44363">MSDTYGFRLLGEDLLSGFGAVGEGMSMQLTGDKRRIMWLAHEGPPKNFTGVDVSDPRRPKVIAQTDMPHGKVRSNSLEVCGDLLAVAYQTVEPGMTPAGIELFDISVPENPRSISFFDCSGPYSRGVHCLWFVDGRTIHFAGGAADFQPHDQKDDQIYRILDVADPARPHEIGRWWMPGTRVGDDAPRPERLPIDSGFRAHNTNVYPDRPDRAYVGYLDGGAFVLDIADMGNPRLVSAWNPHPPYPGFTHTVLPLFSRDLLIVSDECVRDDGKDWPKLTWVVDARRETNLVPIATLPLPAVEEYGPRGGRYGSHNLHENRPGEVSFKSDTLIFGTYFNGGLRVHDLSNPLQPKEVAAFVPPAPAGSRVPAVQINDVFVDENMLVYAGERQTGGLYILEPTF</sequence>
<accession>A0A9X2T397</accession>
<name>A0A9X2T397_9HYPH</name>
<dbReference type="EMBL" id="JANTHZ010000002">
    <property type="protein sequence ID" value="MCS0494751.1"/>
    <property type="molecule type" value="Genomic_DNA"/>
</dbReference>
<protein>
    <submittedName>
        <fullName evidence="1">Uncharacterized protein</fullName>
    </submittedName>
</protein>
<evidence type="ECO:0000313" key="2">
    <source>
        <dbReference type="Proteomes" id="UP001151088"/>
    </source>
</evidence>
<reference evidence="1" key="1">
    <citation type="submission" date="2022-08" db="EMBL/GenBank/DDBJ databases">
        <authorList>
            <person name="Li F."/>
        </authorList>
    </citation>
    <scope>NUCLEOTIDE SEQUENCE</scope>
    <source>
        <strain evidence="1">MQZ15Z-1</strain>
    </source>
</reference>
<dbReference type="AlphaFoldDB" id="A0A9X2T397"/>
<proteinExistence type="predicted"/>